<evidence type="ECO:0000256" key="1">
    <source>
        <dbReference type="SAM" id="MobiDB-lite"/>
    </source>
</evidence>
<dbReference type="STRING" id="1631356.VV01_21635"/>
<evidence type="ECO:0000313" key="3">
    <source>
        <dbReference type="Proteomes" id="UP000037397"/>
    </source>
</evidence>
<dbReference type="EMBL" id="LAIR01000003">
    <property type="protein sequence ID" value="KNX35875.1"/>
    <property type="molecule type" value="Genomic_DNA"/>
</dbReference>
<gene>
    <name evidence="2" type="ORF">VV01_21635</name>
</gene>
<feature type="region of interest" description="Disordered" evidence="1">
    <location>
        <begin position="1"/>
        <end position="25"/>
    </location>
</feature>
<dbReference type="AlphaFoldDB" id="A0A0L6CE44"/>
<reference evidence="3" key="1">
    <citation type="submission" date="2015-03" db="EMBL/GenBank/DDBJ databases">
        <title>Luteipulveratus halotolerans sp. nov., a novel actinobacterium (Dermacoccaceae) from Sarawak, Malaysia.</title>
        <authorList>
            <person name="Juboi H."/>
            <person name="Basik A."/>
            <person name="Shamsul S.S."/>
            <person name="Arnold P."/>
            <person name="Schmitt E.K."/>
            <person name="Sanglier J.-J."/>
            <person name="Yeo T."/>
        </authorList>
    </citation>
    <scope>NUCLEOTIDE SEQUENCE [LARGE SCALE GENOMIC DNA]</scope>
    <source>
        <strain evidence="3">C296001</strain>
    </source>
</reference>
<name>A0A0L6CE44_9MICO</name>
<comment type="caution">
    <text evidence="2">The sequence shown here is derived from an EMBL/GenBank/DDBJ whole genome shotgun (WGS) entry which is preliminary data.</text>
</comment>
<sequence>MTVTQTPDQTETDSAAPPQAHDRSTADIARLFDVAGREEEAIRQLDGCMARLHEVQQAKAALKTLSAGELRAALEFRRAALGGEPA</sequence>
<evidence type="ECO:0000313" key="2">
    <source>
        <dbReference type="EMBL" id="KNX35875.1"/>
    </source>
</evidence>
<organism evidence="2 3">
    <name type="scientific">Luteipulveratus halotolerans</name>
    <dbReference type="NCBI Taxonomy" id="1631356"/>
    <lineage>
        <taxon>Bacteria</taxon>
        <taxon>Bacillati</taxon>
        <taxon>Actinomycetota</taxon>
        <taxon>Actinomycetes</taxon>
        <taxon>Micrococcales</taxon>
        <taxon>Dermacoccaceae</taxon>
        <taxon>Luteipulveratus</taxon>
    </lineage>
</organism>
<feature type="compositionally biased region" description="Polar residues" evidence="1">
    <location>
        <begin position="1"/>
        <end position="13"/>
    </location>
</feature>
<protein>
    <submittedName>
        <fullName evidence="2">Uncharacterized protein</fullName>
    </submittedName>
</protein>
<dbReference type="Proteomes" id="UP000037397">
    <property type="component" value="Unassembled WGS sequence"/>
</dbReference>
<proteinExistence type="predicted"/>
<keyword evidence="3" id="KW-1185">Reference proteome</keyword>
<accession>A0A0L6CE44</accession>